<keyword evidence="3" id="KW-0808">Transferase</keyword>
<evidence type="ECO:0000259" key="2">
    <source>
        <dbReference type="PROSITE" id="PS50878"/>
    </source>
</evidence>
<gene>
    <name evidence="3" type="ORF">BcabD6B2_05990</name>
</gene>
<evidence type="ECO:0000256" key="1">
    <source>
        <dbReference type="SAM" id="MobiDB-lite"/>
    </source>
</evidence>
<dbReference type="Proteomes" id="UP001497744">
    <property type="component" value="Unassembled WGS sequence"/>
</dbReference>
<dbReference type="PROSITE" id="PS50878">
    <property type="entry name" value="RT_POL"/>
    <property type="match status" value="1"/>
</dbReference>
<feature type="region of interest" description="Disordered" evidence="1">
    <location>
        <begin position="387"/>
        <end position="412"/>
    </location>
</feature>
<keyword evidence="4" id="KW-1185">Reference proteome</keyword>
<keyword evidence="3" id="KW-0695">RNA-directed DNA polymerase</keyword>
<feature type="compositionally biased region" description="Basic and acidic residues" evidence="1">
    <location>
        <begin position="391"/>
        <end position="407"/>
    </location>
</feature>
<dbReference type="InterPro" id="IPR000477">
    <property type="entry name" value="RT_dom"/>
</dbReference>
<name>A0AAV4LMG6_BABCB</name>
<dbReference type="PANTHER" id="PTHR35450:SF2">
    <property type="entry name" value="REVERSE TRANSCRIPTASE DOMAIN-CONTAINING PROTEIN"/>
    <property type="match status" value="1"/>
</dbReference>
<comment type="caution">
    <text evidence="3">The sequence shown here is derived from an EMBL/GenBank/DDBJ whole genome shotgun (WGS) entry which is preliminary data.</text>
</comment>
<organism evidence="3 4">
    <name type="scientific">Babesia caballi</name>
    <dbReference type="NCBI Taxonomy" id="5871"/>
    <lineage>
        <taxon>Eukaryota</taxon>
        <taxon>Sar</taxon>
        <taxon>Alveolata</taxon>
        <taxon>Apicomplexa</taxon>
        <taxon>Aconoidasida</taxon>
        <taxon>Piroplasmida</taxon>
        <taxon>Babesiidae</taxon>
        <taxon>Babesia</taxon>
    </lineage>
</organism>
<feature type="region of interest" description="Disordered" evidence="1">
    <location>
        <begin position="201"/>
        <end position="232"/>
    </location>
</feature>
<dbReference type="GeneID" id="94192647"/>
<evidence type="ECO:0000313" key="4">
    <source>
        <dbReference type="Proteomes" id="UP001497744"/>
    </source>
</evidence>
<sequence>MDPLSRRLRQLYPSVQIRTSDSREFGTNHLLYIDDLKLLAKDEDVMQKMTKETEEYLTHIGLIINRDKSATNSSRCADTARLLEGPETYKYLGITETRYSSVSRGMYSRIHEEIKKRVNMLLDTDLSAKNLFRAVNQYALTVPNYYIGVVPLEPYQFARLDRMVRKQLYEKGAHKHCANISRLYLPRKELGGGTPTLHSSLHTCTTSTASPSATTKPSRRRSNTYGNSKTDRCTTRELDSVDLEESTLWLRKSMLTPQEEAKLINLQDRNLQWMSSKKNHKKCGKYLVVEHLASKCDRLLHTDYVRRHNEVARRIHRTLAKELGVKNIKKVERYKIDDRKFTKNGWISYDMSIHTEKKVQFNRPDIIVADKRKNRITIVEIGITSQNNGHRQADEIPDVRQPRHGDSHQTLGHDIQLRVEGAGSSRWGDTA</sequence>
<reference evidence="3 4" key="1">
    <citation type="submission" date="2021-06" db="EMBL/GenBank/DDBJ databases">
        <title>Genome sequence of Babesia caballi.</title>
        <authorList>
            <person name="Yamagishi J."/>
            <person name="Kidaka T."/>
            <person name="Ochi A."/>
        </authorList>
    </citation>
    <scope>NUCLEOTIDE SEQUENCE [LARGE SCALE GENOMIC DNA]</scope>
    <source>
        <strain evidence="3">USDA-D6B2</strain>
    </source>
</reference>
<evidence type="ECO:0000313" key="3">
    <source>
        <dbReference type="EMBL" id="GIX61164.1"/>
    </source>
</evidence>
<proteinExistence type="predicted"/>
<dbReference type="RefSeq" id="XP_067713235.1">
    <property type="nucleotide sequence ID" value="XM_067857134.1"/>
</dbReference>
<accession>A0AAV4LMG6</accession>
<keyword evidence="3" id="KW-0548">Nucleotidyltransferase</keyword>
<dbReference type="Pfam" id="PF00078">
    <property type="entry name" value="RVT_1"/>
    <property type="match status" value="1"/>
</dbReference>
<protein>
    <submittedName>
        <fullName evidence="3">Reverse transcriptase</fullName>
    </submittedName>
</protein>
<feature type="compositionally biased region" description="Low complexity" evidence="1">
    <location>
        <begin position="201"/>
        <end position="216"/>
    </location>
</feature>
<dbReference type="EMBL" id="BPLF01000001">
    <property type="protein sequence ID" value="GIX61164.1"/>
    <property type="molecule type" value="Genomic_DNA"/>
</dbReference>
<dbReference type="PANTHER" id="PTHR35450">
    <property type="entry name" value="REVERSE TRANSCRIPTASE DOMAIN-CONTAINING PROTEIN"/>
    <property type="match status" value="1"/>
</dbReference>
<dbReference type="AlphaFoldDB" id="A0AAV4LMG6"/>
<dbReference type="GO" id="GO:0003964">
    <property type="term" value="F:RNA-directed DNA polymerase activity"/>
    <property type="evidence" value="ECO:0007669"/>
    <property type="project" value="UniProtKB-KW"/>
</dbReference>
<feature type="domain" description="Reverse transcriptase" evidence="2">
    <location>
        <begin position="1"/>
        <end position="96"/>
    </location>
</feature>